<dbReference type="OrthoDB" id="8910390at2"/>
<dbReference type="RefSeq" id="WP_120746255.1">
    <property type="nucleotide sequence ID" value="NZ_RBAH01000003.1"/>
</dbReference>
<gene>
    <name evidence="1" type="ORF">D7M11_06020</name>
</gene>
<evidence type="ECO:0000313" key="1">
    <source>
        <dbReference type="EMBL" id="RKN85887.1"/>
    </source>
</evidence>
<name>A0A3B0CND6_9BACL</name>
<dbReference type="Proteomes" id="UP000282311">
    <property type="component" value="Unassembled WGS sequence"/>
</dbReference>
<dbReference type="AlphaFoldDB" id="A0A3B0CND6"/>
<proteinExistence type="predicted"/>
<dbReference type="EMBL" id="RBAH01000003">
    <property type="protein sequence ID" value="RKN85887.1"/>
    <property type="molecule type" value="Genomic_DNA"/>
</dbReference>
<evidence type="ECO:0000313" key="2">
    <source>
        <dbReference type="Proteomes" id="UP000282311"/>
    </source>
</evidence>
<accession>A0A3B0CND6</accession>
<comment type="caution">
    <text evidence="1">The sequence shown here is derived from an EMBL/GenBank/DDBJ whole genome shotgun (WGS) entry which is preliminary data.</text>
</comment>
<sequence>MMKTWTIEQIDYYREEVCGRCPGSLWGAKSICRVHQCSIGQIEQCPQWEVANTRASHYNRDPDKSGAKTEQMEQVEEELKDYPWMVREIDRLRETLQQIGTGLTGVYGLDGTMPKAKGRHADSVNREAQRREKYWSRLEQLEAKVQRLDAAAERIGDNRKRTVLTCLMEGQRMNHIARHIGVSRQRLHELKLELVRFLAKEMYGDDRKDIS</sequence>
<keyword evidence="2" id="KW-1185">Reference proteome</keyword>
<protein>
    <submittedName>
        <fullName evidence="1">Uncharacterized protein</fullName>
    </submittedName>
</protein>
<reference evidence="1 2" key="1">
    <citation type="journal article" date="2007" name="Int. J. Syst. Evol. Microbiol.">
        <title>Paenibacillus ginsengarvi sp. nov., isolated from soil from ginseng cultivation.</title>
        <authorList>
            <person name="Yoon M.H."/>
            <person name="Ten L.N."/>
            <person name="Im W.T."/>
        </authorList>
    </citation>
    <scope>NUCLEOTIDE SEQUENCE [LARGE SCALE GENOMIC DNA]</scope>
    <source>
        <strain evidence="1 2">KCTC 13059</strain>
    </source>
</reference>
<organism evidence="1 2">
    <name type="scientific">Paenibacillus ginsengarvi</name>
    <dbReference type="NCBI Taxonomy" id="400777"/>
    <lineage>
        <taxon>Bacteria</taxon>
        <taxon>Bacillati</taxon>
        <taxon>Bacillota</taxon>
        <taxon>Bacilli</taxon>
        <taxon>Bacillales</taxon>
        <taxon>Paenibacillaceae</taxon>
        <taxon>Paenibacillus</taxon>
    </lineage>
</organism>